<dbReference type="PANTHER" id="PTHR34184">
    <property type="entry name" value="UPF0718 PROTEIN YCGR"/>
    <property type="match status" value="1"/>
</dbReference>
<dbReference type="SUPFAM" id="SSF52540">
    <property type="entry name" value="P-loop containing nucleoside triphosphate hydrolases"/>
    <property type="match status" value="1"/>
</dbReference>
<dbReference type="Pfam" id="PF03773">
    <property type="entry name" value="ArsP_1"/>
    <property type="match status" value="1"/>
</dbReference>
<dbReference type="InterPro" id="IPR027417">
    <property type="entry name" value="P-loop_NTPase"/>
</dbReference>
<accession>A0A136WEU7</accession>
<dbReference type="InterPro" id="IPR052923">
    <property type="entry name" value="UPF0718"/>
</dbReference>
<dbReference type="Pfam" id="PF02492">
    <property type="entry name" value="cobW"/>
    <property type="match status" value="1"/>
</dbReference>
<comment type="caution">
    <text evidence="10">The sequence shown here is derived from an EMBL/GenBank/DDBJ whole genome shotgun (WGS) entry which is preliminary data.</text>
</comment>
<dbReference type="RefSeq" id="WP_066086952.1">
    <property type="nucleotide sequence ID" value="NZ_LRVM01000004.1"/>
</dbReference>
<evidence type="ECO:0000256" key="3">
    <source>
        <dbReference type="ARBA" id="ARBA00022475"/>
    </source>
</evidence>
<dbReference type="Gene3D" id="3.40.50.300">
    <property type="entry name" value="P-loop containing nucleotide triphosphate hydrolases"/>
    <property type="match status" value="1"/>
</dbReference>
<feature type="transmembrane region" description="Helical" evidence="8">
    <location>
        <begin position="491"/>
        <end position="510"/>
    </location>
</feature>
<evidence type="ECO:0000256" key="6">
    <source>
        <dbReference type="ARBA" id="ARBA00023136"/>
    </source>
</evidence>
<protein>
    <submittedName>
        <fullName evidence="10">Putative two-component membrane permease complex subunit</fullName>
    </submittedName>
</protein>
<evidence type="ECO:0000313" key="10">
    <source>
        <dbReference type="EMBL" id="KXL53001.1"/>
    </source>
</evidence>
<dbReference type="InterPro" id="IPR003495">
    <property type="entry name" value="CobW/HypB/UreG_nucleotide-bd"/>
</dbReference>
<dbReference type="AlphaFoldDB" id="A0A136WEU7"/>
<proteinExistence type="inferred from homology"/>
<dbReference type="EMBL" id="LRVM01000004">
    <property type="protein sequence ID" value="KXL53001.1"/>
    <property type="molecule type" value="Genomic_DNA"/>
</dbReference>
<evidence type="ECO:0000256" key="2">
    <source>
        <dbReference type="ARBA" id="ARBA00006386"/>
    </source>
</evidence>
<feature type="transmembrane region" description="Helical" evidence="8">
    <location>
        <begin position="517"/>
        <end position="540"/>
    </location>
</feature>
<evidence type="ECO:0000256" key="8">
    <source>
        <dbReference type="SAM" id="Phobius"/>
    </source>
</evidence>
<name>A0A136WEU7_9FIRM</name>
<reference evidence="10 11" key="1">
    <citation type="submission" date="2016-01" db="EMBL/GenBank/DDBJ databases">
        <title>Genome sequence of Clostridium neopropionicum X4, DSM-3847.</title>
        <authorList>
            <person name="Poehlein A."/>
            <person name="Beck M.H."/>
            <person name="Bengelsdorf F.R."/>
            <person name="Daniel R."/>
            <person name="Duerre P."/>
        </authorList>
    </citation>
    <scope>NUCLEOTIDE SEQUENCE [LARGE SCALE GENOMIC DNA]</scope>
    <source>
        <strain evidence="10 11">DSM-3847</strain>
    </source>
</reference>
<feature type="transmembrane region" description="Helical" evidence="8">
    <location>
        <begin position="244"/>
        <end position="266"/>
    </location>
</feature>
<keyword evidence="5 8" id="KW-1133">Transmembrane helix</keyword>
<dbReference type="PATRIC" id="fig|36847.3.peg.1800"/>
<keyword evidence="4 8" id="KW-0812">Transmembrane</keyword>
<feature type="transmembrane region" description="Helical" evidence="8">
    <location>
        <begin position="354"/>
        <end position="375"/>
    </location>
</feature>
<sequence length="541" mass="60143">MKTRVDIVTGFLDSGKTTYVNTLLQIQAQSAEKIVVVQFEAGEVNIDYGVQKENMVFVNALEGEAPLDAPYLVSIIEKYSPDKIIIEYNGMYDVQEVFTLFEQNGVRGKCVLGNIICLVDATTFEVYMNNLGEILKNQIATADRIILNKVTHGQEETLKSVEKRMRALNKKAELFTVELFDDEISQAVETDFEVAANIEAAPKGRLSNISFGIFLLFALTYLALSVVRGLNASEIRLDFSGFEGFYMVFLSILMQTFPFMLIGVFVSSGIQVFFSNEAIVKLFPKKFGLGFLTAMFGGLFLPVCECAIVPVMTGLVKKGVALPIAVTFMLAAPIINPIVIISTYYAFPGHPEFVIFRVYFGLVIALVVGILLMIFPETKVALLEQANSLTCDCVYCTIERNEKKGLREKLRLLFLHAGEDFFNAGKYLVIGAFLTSLIQVMVPKNIFLELGTKDGLSLIVMMATAFLFSVCSTSDAFIARSFWNSFSAGSIMGFLVFGPMMDIKNLFMLLGSFRKTFVVKLVLLITCVAFLLLYFLTFIII</sequence>
<dbReference type="Proteomes" id="UP000070539">
    <property type="component" value="Unassembled WGS sequence"/>
</dbReference>
<keyword evidence="6 8" id="KW-0472">Membrane</keyword>
<dbReference type="InterPro" id="IPR005524">
    <property type="entry name" value="DUF318"/>
</dbReference>
<dbReference type="STRING" id="36847.CLNEO_15430"/>
<feature type="transmembrane region" description="Helical" evidence="8">
    <location>
        <begin position="455"/>
        <end position="479"/>
    </location>
</feature>
<evidence type="ECO:0000256" key="4">
    <source>
        <dbReference type="ARBA" id="ARBA00022692"/>
    </source>
</evidence>
<evidence type="ECO:0000313" key="11">
    <source>
        <dbReference type="Proteomes" id="UP000070539"/>
    </source>
</evidence>
<gene>
    <name evidence="10" type="ORF">CLNEO_15430</name>
</gene>
<evidence type="ECO:0000256" key="7">
    <source>
        <dbReference type="SAM" id="Coils"/>
    </source>
</evidence>
<evidence type="ECO:0000259" key="9">
    <source>
        <dbReference type="Pfam" id="PF02492"/>
    </source>
</evidence>
<feature type="coiled-coil region" evidence="7">
    <location>
        <begin position="151"/>
        <end position="178"/>
    </location>
</feature>
<feature type="transmembrane region" description="Helical" evidence="8">
    <location>
        <begin position="287"/>
        <end position="312"/>
    </location>
</feature>
<comment type="similarity">
    <text evidence="2">Belongs to the UPF0718 family.</text>
</comment>
<organism evidence="10 11">
    <name type="scientific">Anaerotignum neopropionicum</name>
    <dbReference type="NCBI Taxonomy" id="36847"/>
    <lineage>
        <taxon>Bacteria</taxon>
        <taxon>Bacillati</taxon>
        <taxon>Bacillota</taxon>
        <taxon>Clostridia</taxon>
        <taxon>Lachnospirales</taxon>
        <taxon>Anaerotignaceae</taxon>
        <taxon>Anaerotignum</taxon>
    </lineage>
</organism>
<comment type="subcellular location">
    <subcellularLocation>
        <location evidence="1">Cell membrane</location>
        <topology evidence="1">Multi-pass membrane protein</topology>
    </subcellularLocation>
</comment>
<feature type="transmembrane region" description="Helical" evidence="8">
    <location>
        <begin position="206"/>
        <end position="224"/>
    </location>
</feature>
<keyword evidence="3" id="KW-1003">Cell membrane</keyword>
<feature type="domain" description="CobW/HypB/UreG nucleotide-binding" evidence="9">
    <location>
        <begin position="6"/>
        <end position="174"/>
    </location>
</feature>
<dbReference type="OrthoDB" id="9810876at2"/>
<evidence type="ECO:0000256" key="1">
    <source>
        <dbReference type="ARBA" id="ARBA00004651"/>
    </source>
</evidence>
<dbReference type="PANTHER" id="PTHR34184:SF4">
    <property type="entry name" value="UPF0718 PROTEIN YCGR"/>
    <property type="match status" value="1"/>
</dbReference>
<evidence type="ECO:0000256" key="5">
    <source>
        <dbReference type="ARBA" id="ARBA00022989"/>
    </source>
</evidence>
<keyword evidence="11" id="KW-1185">Reference proteome</keyword>
<feature type="transmembrane region" description="Helical" evidence="8">
    <location>
        <begin position="424"/>
        <end position="443"/>
    </location>
</feature>
<feature type="transmembrane region" description="Helical" evidence="8">
    <location>
        <begin position="324"/>
        <end position="347"/>
    </location>
</feature>
<dbReference type="GO" id="GO:0005886">
    <property type="term" value="C:plasma membrane"/>
    <property type="evidence" value="ECO:0007669"/>
    <property type="project" value="UniProtKB-SubCell"/>
</dbReference>
<keyword evidence="7" id="KW-0175">Coiled coil</keyword>